<evidence type="ECO:0000256" key="4">
    <source>
        <dbReference type="ARBA" id="ARBA00022475"/>
    </source>
</evidence>
<name>W9VH65_9GAMM</name>
<dbReference type="PRINTS" id="PR00344">
    <property type="entry name" value="BCTRLSENSOR"/>
</dbReference>
<dbReference type="Gene3D" id="3.30.450.20">
    <property type="entry name" value="PAS domain"/>
    <property type="match status" value="1"/>
</dbReference>
<feature type="modified residue" description="4-aspartylphosphate" evidence="17">
    <location>
        <position position="857"/>
    </location>
</feature>
<accession>W9VH65</accession>
<feature type="transmembrane region" description="Helical" evidence="19">
    <location>
        <begin position="12"/>
        <end position="32"/>
    </location>
</feature>
<evidence type="ECO:0000256" key="15">
    <source>
        <dbReference type="ARBA" id="ARBA00068150"/>
    </source>
</evidence>
<feature type="domain" description="Response regulatory" evidence="21">
    <location>
        <begin position="660"/>
        <end position="779"/>
    </location>
</feature>
<evidence type="ECO:0000256" key="12">
    <source>
        <dbReference type="ARBA" id="ARBA00023012"/>
    </source>
</evidence>
<dbReference type="PROSITE" id="PS50109">
    <property type="entry name" value="HIS_KIN"/>
    <property type="match status" value="1"/>
</dbReference>
<keyword evidence="10" id="KW-0067">ATP-binding</keyword>
<dbReference type="eggNOG" id="COG0784">
    <property type="taxonomic scope" value="Bacteria"/>
</dbReference>
<dbReference type="Gene3D" id="6.10.340.10">
    <property type="match status" value="1"/>
</dbReference>
<dbReference type="Pfam" id="PF01627">
    <property type="entry name" value="Hpt"/>
    <property type="match status" value="1"/>
</dbReference>
<dbReference type="CDD" id="cd17546">
    <property type="entry name" value="REC_hyHK_CKI1_RcsC-like"/>
    <property type="match status" value="2"/>
</dbReference>
<dbReference type="SUPFAM" id="SSF158472">
    <property type="entry name" value="HAMP domain-like"/>
    <property type="match status" value="1"/>
</dbReference>
<keyword evidence="13 19" id="KW-0472">Membrane</keyword>
<dbReference type="InterPro" id="IPR000700">
    <property type="entry name" value="PAS-assoc_C"/>
</dbReference>
<evidence type="ECO:0000256" key="7">
    <source>
        <dbReference type="ARBA" id="ARBA00022692"/>
    </source>
</evidence>
<evidence type="ECO:0000256" key="19">
    <source>
        <dbReference type="SAM" id="Phobius"/>
    </source>
</evidence>
<dbReference type="CDD" id="cd06225">
    <property type="entry name" value="HAMP"/>
    <property type="match status" value="1"/>
</dbReference>
<proteinExistence type="predicted"/>
<dbReference type="SUPFAM" id="SSF55785">
    <property type="entry name" value="PYP-like sensor domain (PAS domain)"/>
    <property type="match status" value="1"/>
</dbReference>
<gene>
    <name evidence="25" type="ORF">D779_0270</name>
</gene>
<evidence type="ECO:0000256" key="13">
    <source>
        <dbReference type="ARBA" id="ARBA00023136"/>
    </source>
</evidence>
<feature type="domain" description="HAMP" evidence="23">
    <location>
        <begin position="215"/>
        <end position="267"/>
    </location>
</feature>
<dbReference type="AlphaFoldDB" id="W9VH65"/>
<evidence type="ECO:0000256" key="17">
    <source>
        <dbReference type="PROSITE-ProRule" id="PRU00169"/>
    </source>
</evidence>
<dbReference type="PROSITE" id="PS50110">
    <property type="entry name" value="RESPONSE_REGULATORY"/>
    <property type="match status" value="2"/>
</dbReference>
<dbReference type="NCBIfam" id="TIGR00229">
    <property type="entry name" value="sensory_box"/>
    <property type="match status" value="1"/>
</dbReference>
<dbReference type="EMBL" id="AONC01000012">
    <property type="protein sequence ID" value="EXJ16336.1"/>
    <property type="molecule type" value="Genomic_DNA"/>
</dbReference>
<evidence type="ECO:0000256" key="9">
    <source>
        <dbReference type="ARBA" id="ARBA00022777"/>
    </source>
</evidence>
<keyword evidence="5 17" id="KW-0597">Phosphoprotein</keyword>
<feature type="domain" description="HPt" evidence="24">
    <location>
        <begin position="971"/>
        <end position="1072"/>
    </location>
</feature>
<evidence type="ECO:0000256" key="1">
    <source>
        <dbReference type="ARBA" id="ARBA00000085"/>
    </source>
</evidence>
<dbReference type="Gene3D" id="3.30.565.10">
    <property type="entry name" value="Histidine kinase-like ATPase, C-terminal domain"/>
    <property type="match status" value="1"/>
</dbReference>
<dbReference type="STRING" id="1249627.D779_0270"/>
<feature type="transmembrane region" description="Helical" evidence="19">
    <location>
        <begin position="191"/>
        <end position="213"/>
    </location>
</feature>
<feature type="domain" description="PAC" evidence="22">
    <location>
        <begin position="347"/>
        <end position="398"/>
    </location>
</feature>
<dbReference type="InterPro" id="IPR005467">
    <property type="entry name" value="His_kinase_dom"/>
</dbReference>
<dbReference type="PANTHER" id="PTHR45339">
    <property type="entry name" value="HYBRID SIGNAL TRANSDUCTION HISTIDINE KINASE J"/>
    <property type="match status" value="1"/>
</dbReference>
<dbReference type="CDD" id="cd16922">
    <property type="entry name" value="HATPase_EvgS-ArcB-TorS-like"/>
    <property type="match status" value="1"/>
</dbReference>
<dbReference type="InterPro" id="IPR036641">
    <property type="entry name" value="HPT_dom_sf"/>
</dbReference>
<keyword evidence="6" id="KW-0808">Transferase</keyword>
<comment type="subunit">
    <text evidence="14">At low DSF concentrations, interacts with RpfF.</text>
</comment>
<evidence type="ECO:0000259" key="23">
    <source>
        <dbReference type="PROSITE" id="PS50885"/>
    </source>
</evidence>
<feature type="modified residue" description="4-aspartylphosphate" evidence="17">
    <location>
        <position position="711"/>
    </location>
</feature>
<dbReference type="SUPFAM" id="SSF55874">
    <property type="entry name" value="ATPase domain of HSP90 chaperone/DNA topoisomerase II/histidine kinase"/>
    <property type="match status" value="1"/>
</dbReference>
<comment type="caution">
    <text evidence="25">The sequence shown here is derived from an EMBL/GenBank/DDBJ whole genome shotgun (WGS) entry which is preliminary data.</text>
</comment>
<dbReference type="Pfam" id="PF00072">
    <property type="entry name" value="Response_reg"/>
    <property type="match status" value="2"/>
</dbReference>
<evidence type="ECO:0000256" key="18">
    <source>
        <dbReference type="SAM" id="MobiDB-lite"/>
    </source>
</evidence>
<dbReference type="FunFam" id="1.10.287.130:FF:000002">
    <property type="entry name" value="Two-component osmosensing histidine kinase"/>
    <property type="match status" value="1"/>
</dbReference>
<comment type="subcellular location">
    <subcellularLocation>
        <location evidence="2">Cell membrane</location>
        <topology evidence="2">Multi-pass membrane protein</topology>
    </subcellularLocation>
</comment>
<dbReference type="Proteomes" id="UP000019460">
    <property type="component" value="Unassembled WGS sequence"/>
</dbReference>
<evidence type="ECO:0000256" key="11">
    <source>
        <dbReference type="ARBA" id="ARBA00022989"/>
    </source>
</evidence>
<dbReference type="GO" id="GO:0005524">
    <property type="term" value="F:ATP binding"/>
    <property type="evidence" value="ECO:0007669"/>
    <property type="project" value="UniProtKB-KW"/>
</dbReference>
<evidence type="ECO:0000256" key="8">
    <source>
        <dbReference type="ARBA" id="ARBA00022741"/>
    </source>
</evidence>
<dbReference type="Gene3D" id="1.20.120.160">
    <property type="entry name" value="HPT domain"/>
    <property type="match status" value="1"/>
</dbReference>
<dbReference type="SMART" id="SM00304">
    <property type="entry name" value="HAMP"/>
    <property type="match status" value="2"/>
</dbReference>
<dbReference type="InterPro" id="IPR003661">
    <property type="entry name" value="HisK_dim/P_dom"/>
</dbReference>
<dbReference type="Gene3D" id="1.10.287.130">
    <property type="match status" value="1"/>
</dbReference>
<dbReference type="CDD" id="cd00130">
    <property type="entry name" value="PAS"/>
    <property type="match status" value="1"/>
</dbReference>
<evidence type="ECO:0000259" key="20">
    <source>
        <dbReference type="PROSITE" id="PS50109"/>
    </source>
</evidence>
<evidence type="ECO:0000256" key="6">
    <source>
        <dbReference type="ARBA" id="ARBA00022679"/>
    </source>
</evidence>
<reference evidence="25 26" key="1">
    <citation type="submission" date="2012-11" db="EMBL/GenBank/DDBJ databases">
        <title>Genome assembly of Thiorhodococcus sp. AK35.</title>
        <authorList>
            <person name="Nupur N."/>
            <person name="Khatri I."/>
            <person name="Subramanian S."/>
            <person name="Pinnaka A."/>
        </authorList>
    </citation>
    <scope>NUCLEOTIDE SEQUENCE [LARGE SCALE GENOMIC DNA]</scope>
    <source>
        <strain evidence="25 26">AK35</strain>
    </source>
</reference>
<evidence type="ECO:0000313" key="25">
    <source>
        <dbReference type="EMBL" id="EXJ16336.1"/>
    </source>
</evidence>
<dbReference type="InterPro" id="IPR004358">
    <property type="entry name" value="Sig_transdc_His_kin-like_C"/>
</dbReference>
<sequence>MRRLGLQGKFSLAFFAIAVAVAAVISTAVYRVESDYAMSSLRQRLSDIVAVAAANLDGDLHLSIPFDTRYDGDAYRRMQAVFQSLLSKVPDLDDFYSMRADSQGGIRFLVDAEDDPQRRVPAGGLYRGASELLTRRFATLDSALVETDLYTDRWGTWLSGYAPILASDGTRAGVLGADISAETVRAYERRVIWLALGAFAFTLPLIVLSGWWMGRALARPIASLTDGATRIADGDMSVRLKSTRGDEIGVLARAFDRMAERLMASRVRIEEIAQRYRGIFEHAAEGIFQTTPSGDFITANPALRRMLGDSDLARDLSEMRDLGNLVYVDPAERSRLLSLVRERGALSGFEAELRRLDGSTFWAGISMRLVEQADGSSLLEGMVSDLTDRRARQQAELEREAARLSSEAKSGFLANMSHEIRTPLNAVMGLTDLVLRSELDPRQRDYLSKARIAAKSLLALINDILDFSKIEAGRLELERTPFSLDEVLANLSEMFAYGAHEKEIELIVSADAGVPRALIGDPTRLGQILINLTSNAIKFTEKGEVMVSVERLDPPPDAPDPDSVMLRFQVRDTGAGIPEDRLQTVFESFAQADQSITRRHGGTGLGLAIARDLARLMGGDLVAESQLGRGSTFIATLAFERQPEREERLPSTPVDLRGLQVLVVDDNATSREILVRQIESFQMSAVPAASGREALELMSEPGRAFDLVLMDWKMPGMNGLETARHIRGDLRLEKTPVVCMVSAYAREDLMQPGERSILDAFLNKPVNQSFLFDTIMALFGHPDAAIAGGLMRQVEPSDGSTPDFSGRRVLLVEDIEMNRLVAIEWLSSVGFEVETAENGVQAVSQADPGRHDAVLMDLQMPLMDGLEATRRIRSDPDKADLPIIAMTAHALKGDLERCLQAGMNDYVSKPIDPERLFAALARWVEPGDRPHQDGPARIGQAEQGDSSEAMLAGFRPSGIDLEEGLMHANRNPTLYLKLLRGFRPAWGDALILTRQDLSVGRIEEARRRVHSLKGVAGNIGAGVLYEAARVVEQGIAEGGRDTDSDAWRSLDLAMAEVLDGLADLPAEQARAVPEEDAAIGLSEEALKELIVLLDEDLARARERLDGLRPALEHRFGSEPIASVADRIEDFDMDAAIEILTTLAEEMVRDQ</sequence>
<evidence type="ECO:0000256" key="5">
    <source>
        <dbReference type="ARBA" id="ARBA00022553"/>
    </source>
</evidence>
<keyword evidence="8" id="KW-0547">Nucleotide-binding</keyword>
<evidence type="ECO:0000256" key="14">
    <source>
        <dbReference type="ARBA" id="ARBA00064003"/>
    </source>
</evidence>
<dbReference type="InterPro" id="IPR036890">
    <property type="entry name" value="HATPase_C_sf"/>
</dbReference>
<dbReference type="SMART" id="SM00387">
    <property type="entry name" value="HATPase_c"/>
    <property type="match status" value="1"/>
</dbReference>
<evidence type="ECO:0000256" key="10">
    <source>
        <dbReference type="ARBA" id="ARBA00022840"/>
    </source>
</evidence>
<dbReference type="CDD" id="cd00082">
    <property type="entry name" value="HisKA"/>
    <property type="match status" value="1"/>
</dbReference>
<dbReference type="FunFam" id="3.30.565.10:FF:000010">
    <property type="entry name" value="Sensor histidine kinase RcsC"/>
    <property type="match status" value="1"/>
</dbReference>
<dbReference type="InterPro" id="IPR036097">
    <property type="entry name" value="HisK_dim/P_sf"/>
</dbReference>
<dbReference type="InterPro" id="IPR000014">
    <property type="entry name" value="PAS"/>
</dbReference>
<dbReference type="InterPro" id="IPR011006">
    <property type="entry name" value="CheY-like_superfamily"/>
</dbReference>
<dbReference type="InterPro" id="IPR035965">
    <property type="entry name" value="PAS-like_dom_sf"/>
</dbReference>
<dbReference type="PANTHER" id="PTHR45339:SF1">
    <property type="entry name" value="HYBRID SIGNAL TRANSDUCTION HISTIDINE KINASE J"/>
    <property type="match status" value="1"/>
</dbReference>
<feature type="region of interest" description="Disordered" evidence="18">
    <location>
        <begin position="927"/>
        <end position="946"/>
    </location>
</feature>
<dbReference type="SMART" id="SM00388">
    <property type="entry name" value="HisKA"/>
    <property type="match status" value="1"/>
</dbReference>
<feature type="domain" description="Histidine kinase" evidence="20">
    <location>
        <begin position="415"/>
        <end position="641"/>
    </location>
</feature>
<dbReference type="Pfam" id="PF13426">
    <property type="entry name" value="PAS_9"/>
    <property type="match status" value="1"/>
</dbReference>
<dbReference type="SMART" id="SM00091">
    <property type="entry name" value="PAS"/>
    <property type="match status" value="1"/>
</dbReference>
<feature type="modified residue" description="Phosphohistidine" evidence="16">
    <location>
        <position position="1010"/>
    </location>
</feature>
<keyword evidence="12" id="KW-0902">Two-component regulatory system</keyword>
<dbReference type="GO" id="GO:0000155">
    <property type="term" value="F:phosphorelay sensor kinase activity"/>
    <property type="evidence" value="ECO:0007669"/>
    <property type="project" value="InterPro"/>
</dbReference>
<evidence type="ECO:0000259" key="22">
    <source>
        <dbReference type="PROSITE" id="PS50113"/>
    </source>
</evidence>
<dbReference type="Gene3D" id="3.40.50.2300">
    <property type="match status" value="2"/>
</dbReference>
<keyword evidence="4" id="KW-1003">Cell membrane</keyword>
<evidence type="ECO:0000259" key="24">
    <source>
        <dbReference type="PROSITE" id="PS50894"/>
    </source>
</evidence>
<feature type="domain" description="Response regulatory" evidence="21">
    <location>
        <begin position="808"/>
        <end position="924"/>
    </location>
</feature>
<dbReference type="SUPFAM" id="SSF47384">
    <property type="entry name" value="Homodimeric domain of signal transducing histidine kinase"/>
    <property type="match status" value="1"/>
</dbReference>
<organism evidence="25 26">
    <name type="scientific">Imhoffiella purpurea</name>
    <dbReference type="NCBI Taxonomy" id="1249627"/>
    <lineage>
        <taxon>Bacteria</taxon>
        <taxon>Pseudomonadati</taxon>
        <taxon>Pseudomonadota</taxon>
        <taxon>Gammaproteobacteria</taxon>
        <taxon>Chromatiales</taxon>
        <taxon>Chromatiaceae</taxon>
        <taxon>Imhoffiella</taxon>
    </lineage>
</organism>
<dbReference type="InterPro" id="IPR003594">
    <property type="entry name" value="HATPase_dom"/>
</dbReference>
<dbReference type="Pfam" id="PF02518">
    <property type="entry name" value="HATPase_c"/>
    <property type="match status" value="1"/>
</dbReference>
<dbReference type="InterPro" id="IPR008207">
    <property type="entry name" value="Sig_transdc_His_kin_Hpt_dom"/>
</dbReference>
<dbReference type="PROSITE" id="PS50113">
    <property type="entry name" value="PAC"/>
    <property type="match status" value="1"/>
</dbReference>
<comment type="catalytic activity">
    <reaction evidence="1">
        <text>ATP + protein L-histidine = ADP + protein N-phospho-L-histidine.</text>
        <dbReference type="EC" id="2.7.13.3"/>
    </reaction>
</comment>
<evidence type="ECO:0000259" key="21">
    <source>
        <dbReference type="PROSITE" id="PS50110"/>
    </source>
</evidence>
<keyword evidence="11 19" id="KW-1133">Transmembrane helix</keyword>
<dbReference type="SUPFAM" id="SSF52172">
    <property type="entry name" value="CheY-like"/>
    <property type="match status" value="2"/>
</dbReference>
<keyword evidence="7 19" id="KW-0812">Transmembrane</keyword>
<dbReference type="PROSITE" id="PS50894">
    <property type="entry name" value="HPT"/>
    <property type="match status" value="1"/>
</dbReference>
<dbReference type="PROSITE" id="PS50885">
    <property type="entry name" value="HAMP"/>
    <property type="match status" value="1"/>
</dbReference>
<dbReference type="eggNOG" id="COG5002">
    <property type="taxonomic scope" value="Bacteria"/>
</dbReference>
<dbReference type="Pfam" id="PF00512">
    <property type="entry name" value="HisKA"/>
    <property type="match status" value="1"/>
</dbReference>
<evidence type="ECO:0000256" key="3">
    <source>
        <dbReference type="ARBA" id="ARBA00012438"/>
    </source>
</evidence>
<keyword evidence="9 25" id="KW-0418">Kinase</keyword>
<dbReference type="InterPro" id="IPR003660">
    <property type="entry name" value="HAMP_dom"/>
</dbReference>
<protein>
    <recommendedName>
        <fullName evidence="15">Sensory/regulatory protein RpfC</fullName>
        <ecNumber evidence="3">2.7.13.3</ecNumber>
    </recommendedName>
</protein>
<dbReference type="EC" id="2.7.13.3" evidence="3"/>
<keyword evidence="26" id="KW-1185">Reference proteome</keyword>
<evidence type="ECO:0000256" key="2">
    <source>
        <dbReference type="ARBA" id="ARBA00004651"/>
    </source>
</evidence>
<dbReference type="PATRIC" id="fig|1249627.3.peg.867"/>
<dbReference type="GO" id="GO:0005886">
    <property type="term" value="C:plasma membrane"/>
    <property type="evidence" value="ECO:0007669"/>
    <property type="project" value="UniProtKB-SubCell"/>
</dbReference>
<dbReference type="SMART" id="SM00448">
    <property type="entry name" value="REC"/>
    <property type="match status" value="2"/>
</dbReference>
<dbReference type="SUPFAM" id="SSF47226">
    <property type="entry name" value="Histidine-containing phosphotransfer domain, HPT domain"/>
    <property type="match status" value="1"/>
</dbReference>
<evidence type="ECO:0000313" key="26">
    <source>
        <dbReference type="Proteomes" id="UP000019460"/>
    </source>
</evidence>
<evidence type="ECO:0000256" key="16">
    <source>
        <dbReference type="PROSITE-ProRule" id="PRU00110"/>
    </source>
</evidence>
<dbReference type="Pfam" id="PF00672">
    <property type="entry name" value="HAMP"/>
    <property type="match status" value="1"/>
</dbReference>
<dbReference type="InterPro" id="IPR001789">
    <property type="entry name" value="Sig_transdc_resp-reg_receiver"/>
</dbReference>